<dbReference type="AlphaFoldDB" id="A0A2G9RJ99"/>
<dbReference type="InterPro" id="IPR028083">
    <property type="entry name" value="Spt6_acidic_N_dom"/>
</dbReference>
<feature type="compositionally biased region" description="Acidic residues" evidence="1">
    <location>
        <begin position="7"/>
        <end position="23"/>
    </location>
</feature>
<feature type="region of interest" description="Disordered" evidence="1">
    <location>
        <begin position="123"/>
        <end position="199"/>
    </location>
</feature>
<evidence type="ECO:0000256" key="1">
    <source>
        <dbReference type="SAM" id="MobiDB-lite"/>
    </source>
</evidence>
<feature type="compositionally biased region" description="Acidic residues" evidence="1">
    <location>
        <begin position="131"/>
        <end position="140"/>
    </location>
</feature>
<proteinExistence type="predicted"/>
<dbReference type="Pfam" id="PF14632">
    <property type="entry name" value="SPT6_acidic"/>
    <property type="match status" value="1"/>
</dbReference>
<dbReference type="PANTHER" id="PTHR10145:SF6">
    <property type="entry name" value="TRANSCRIPTION ELONGATION FACTOR SPT6"/>
    <property type="match status" value="1"/>
</dbReference>
<accession>A0A2G9RJ99</accession>
<dbReference type="PANTHER" id="PTHR10145">
    <property type="entry name" value="TRANSCRIPTION ELONGATION FACTOR SPT6"/>
    <property type="match status" value="1"/>
</dbReference>
<reference evidence="4" key="1">
    <citation type="journal article" date="2017" name="Nat. Commun.">
        <title>The North American bullfrog draft genome provides insight into hormonal regulation of long noncoding RNA.</title>
        <authorList>
            <person name="Hammond S.A."/>
            <person name="Warren R.L."/>
            <person name="Vandervalk B.P."/>
            <person name="Kucuk E."/>
            <person name="Khan H."/>
            <person name="Gibb E.A."/>
            <person name="Pandoh P."/>
            <person name="Kirk H."/>
            <person name="Zhao Y."/>
            <person name="Jones M."/>
            <person name="Mungall A.J."/>
            <person name="Coope R."/>
            <person name="Pleasance S."/>
            <person name="Moore R.A."/>
            <person name="Holt R.A."/>
            <person name="Round J.M."/>
            <person name="Ohora S."/>
            <person name="Walle B.V."/>
            <person name="Veldhoen N."/>
            <person name="Helbing C.C."/>
            <person name="Birol I."/>
        </authorList>
    </citation>
    <scope>NUCLEOTIDE SEQUENCE [LARGE SCALE GENOMIC DNA]</scope>
</reference>
<dbReference type="InterPro" id="IPR017072">
    <property type="entry name" value="TF_Spt6"/>
</dbReference>
<feature type="region of interest" description="Disordered" evidence="1">
    <location>
        <begin position="1"/>
        <end position="107"/>
    </location>
</feature>
<organism evidence="3 4">
    <name type="scientific">Aquarana catesbeiana</name>
    <name type="common">American bullfrog</name>
    <name type="synonym">Rana catesbeiana</name>
    <dbReference type="NCBI Taxonomy" id="8400"/>
    <lineage>
        <taxon>Eukaryota</taxon>
        <taxon>Metazoa</taxon>
        <taxon>Chordata</taxon>
        <taxon>Craniata</taxon>
        <taxon>Vertebrata</taxon>
        <taxon>Euteleostomi</taxon>
        <taxon>Amphibia</taxon>
        <taxon>Batrachia</taxon>
        <taxon>Anura</taxon>
        <taxon>Neobatrachia</taxon>
        <taxon>Ranoidea</taxon>
        <taxon>Ranidae</taxon>
        <taxon>Aquarana</taxon>
    </lineage>
</organism>
<keyword evidence="4" id="KW-1185">Reference proteome</keyword>
<dbReference type="GO" id="GO:0042393">
    <property type="term" value="F:histone binding"/>
    <property type="evidence" value="ECO:0007669"/>
    <property type="project" value="TreeGrafter"/>
</dbReference>
<sequence length="199" mass="22945">MNMSDFVESEAEESEGDYNEDGDVVQRPTKKFVEDDDDDEEEEEENPEDQDEQGNLKGFINDDDDDEDEEEEEEEGGRSGSEGSEVEVGHKSKKRQRLDDRLEDDDFDLIEENLGVKVKRQKFRRVRKMSEDEDEEEDAGKEEHEKEAIAEEIFQDGDDEGRHEAADQPLVDGEGDEEEDDEESGRAFKMCLPNVNELK</sequence>
<feature type="compositionally biased region" description="Acidic residues" evidence="1">
    <location>
        <begin position="61"/>
        <end position="75"/>
    </location>
</feature>
<evidence type="ECO:0000259" key="2">
    <source>
        <dbReference type="Pfam" id="PF14632"/>
    </source>
</evidence>
<dbReference type="GO" id="GO:0008023">
    <property type="term" value="C:transcription elongation factor complex"/>
    <property type="evidence" value="ECO:0007669"/>
    <property type="project" value="TreeGrafter"/>
</dbReference>
<dbReference type="EMBL" id="KV943519">
    <property type="protein sequence ID" value="PIO27958.1"/>
    <property type="molecule type" value="Genomic_DNA"/>
</dbReference>
<name>A0A2G9RJ99_AQUCT</name>
<feature type="compositionally biased region" description="Acidic residues" evidence="1">
    <location>
        <begin position="173"/>
        <end position="183"/>
    </location>
</feature>
<dbReference type="Proteomes" id="UP000228934">
    <property type="component" value="Unassembled WGS sequence"/>
</dbReference>
<feature type="compositionally biased region" description="Acidic residues" evidence="1">
    <location>
        <begin position="34"/>
        <end position="52"/>
    </location>
</feature>
<dbReference type="GO" id="GO:0031491">
    <property type="term" value="F:nucleosome binding"/>
    <property type="evidence" value="ECO:0007669"/>
    <property type="project" value="TreeGrafter"/>
</dbReference>
<evidence type="ECO:0000313" key="4">
    <source>
        <dbReference type="Proteomes" id="UP000228934"/>
    </source>
</evidence>
<dbReference type="GO" id="GO:0034728">
    <property type="term" value="P:nucleosome organization"/>
    <property type="evidence" value="ECO:0007669"/>
    <property type="project" value="TreeGrafter"/>
</dbReference>
<gene>
    <name evidence="3" type="ORF">AB205_0200800</name>
</gene>
<feature type="domain" description="Spt6 acidic N-terminal" evidence="2">
    <location>
        <begin position="39"/>
        <end position="131"/>
    </location>
</feature>
<protein>
    <recommendedName>
        <fullName evidence="2">Spt6 acidic N-terminal domain-containing protein</fullName>
    </recommendedName>
</protein>
<dbReference type="GO" id="GO:0140673">
    <property type="term" value="P:transcription elongation-coupled chromatin remodeling"/>
    <property type="evidence" value="ECO:0007669"/>
    <property type="project" value="InterPro"/>
</dbReference>
<evidence type="ECO:0000313" key="3">
    <source>
        <dbReference type="EMBL" id="PIO27958.1"/>
    </source>
</evidence>